<comment type="cofactor">
    <cofactor evidence="1">
        <name>FAD</name>
        <dbReference type="ChEBI" id="CHEBI:57692"/>
    </cofactor>
</comment>
<dbReference type="InterPro" id="IPR016169">
    <property type="entry name" value="FAD-bd_PCMH_sub2"/>
</dbReference>
<dbReference type="OrthoDB" id="9767256at2"/>
<reference evidence="9 10" key="1">
    <citation type="submission" date="2018-05" db="EMBL/GenBank/DDBJ databases">
        <title>Freshwater and sediment microbial communities from various areas in North America, analyzing microbe dynamics in response to fracking.</title>
        <authorList>
            <person name="Lamendella R."/>
        </authorList>
    </citation>
    <scope>NUCLEOTIDE SEQUENCE [LARGE SCALE GENOMIC DNA]</scope>
    <source>
        <strain evidence="9 10">15_TX</strain>
    </source>
</reference>
<dbReference type="Gene3D" id="1.10.45.10">
    <property type="entry name" value="Vanillyl-alcohol Oxidase, Chain A, domain 4"/>
    <property type="match status" value="1"/>
</dbReference>
<sequence length="456" mass="50221">MYNDLLKILGKEKVSKSETQLYHHSKDESFHPHREPDVVVFPSCTKDVQLVVQYANKHAIPLVPYGAGSGLEGQAIPIHKGISINFEKMNRIVSFRPEDMMVTVQPGITRLKLNEQLNRHGLFFSVDPGADATIGGMAATNASGTAAVRYGTMRDQVLKLEIVLPDGRLIQSGSLAKKSSSGYHLNGMFVGSEGTLGIFTEITLKLSGIPEHILAARCSFPDIRACARAAESILMAGIPVARMELVDQVSMLKVNEYSNTSYPAAHSLFFEFHGNQSGVEEDSKLVEMIVAEAGSKDWVAETKSKDRAMLWKARHDLAYAFRHQNPFLKACGTDVCVPISKLAELIVFAREIIDREGIEGGVLGHIGDGNFHTIFLYDPDNPVQMKAIEKIDEQIVRLSLSYGGTCTGEHGVGLGKIKYQQEEHGEALELMYGIKQLFDPKNIMNPGKVLPVRMLK</sequence>
<dbReference type="InterPro" id="IPR004113">
    <property type="entry name" value="FAD-bd_oxidored_4_C"/>
</dbReference>
<proteinExistence type="inferred from homology"/>
<evidence type="ECO:0000259" key="8">
    <source>
        <dbReference type="PROSITE" id="PS51387"/>
    </source>
</evidence>
<dbReference type="SUPFAM" id="SSF55103">
    <property type="entry name" value="FAD-linked oxidases, C-terminal domain"/>
    <property type="match status" value="1"/>
</dbReference>
<evidence type="ECO:0000313" key="10">
    <source>
        <dbReference type="Proteomes" id="UP000247150"/>
    </source>
</evidence>
<dbReference type="Proteomes" id="UP000247150">
    <property type="component" value="Unassembled WGS sequence"/>
</dbReference>
<dbReference type="PROSITE" id="PS51387">
    <property type="entry name" value="FAD_PCMH"/>
    <property type="match status" value="1"/>
</dbReference>
<evidence type="ECO:0000256" key="2">
    <source>
        <dbReference type="ARBA" id="ARBA00008000"/>
    </source>
</evidence>
<dbReference type="AlphaFoldDB" id="A0A2V3A6V1"/>
<dbReference type="FunFam" id="3.30.465.10:FF:000016">
    <property type="entry name" value="probable D-lactate dehydrogenase, mitochondrial"/>
    <property type="match status" value="1"/>
</dbReference>
<comment type="caution">
    <text evidence="9">The sequence shown here is derived from an EMBL/GenBank/DDBJ whole genome shotgun (WGS) entry which is preliminary data.</text>
</comment>
<dbReference type="InterPro" id="IPR016166">
    <property type="entry name" value="FAD-bd_PCMH"/>
</dbReference>
<dbReference type="Pfam" id="PF01565">
    <property type="entry name" value="FAD_binding_4"/>
    <property type="match status" value="1"/>
</dbReference>
<dbReference type="GO" id="GO:1903457">
    <property type="term" value="P:lactate catabolic process"/>
    <property type="evidence" value="ECO:0007669"/>
    <property type="project" value="TreeGrafter"/>
</dbReference>
<feature type="domain" description="FAD-binding PCMH-type" evidence="8">
    <location>
        <begin position="32"/>
        <end position="209"/>
    </location>
</feature>
<evidence type="ECO:0000256" key="5">
    <source>
        <dbReference type="ARBA" id="ARBA00022946"/>
    </source>
</evidence>
<dbReference type="Gene3D" id="3.30.465.10">
    <property type="match status" value="1"/>
</dbReference>
<dbReference type="EC" id="1.1.2.4" evidence="7"/>
<dbReference type="InterPro" id="IPR006094">
    <property type="entry name" value="Oxid_FAD_bind_N"/>
</dbReference>
<keyword evidence="5" id="KW-0809">Transit peptide</keyword>
<dbReference type="GO" id="GO:0004458">
    <property type="term" value="F:D-lactate dehydrogenase (cytochrome) activity"/>
    <property type="evidence" value="ECO:0007669"/>
    <property type="project" value="UniProtKB-EC"/>
</dbReference>
<dbReference type="SUPFAM" id="SSF56176">
    <property type="entry name" value="FAD-binding/transporter-associated domain-like"/>
    <property type="match status" value="1"/>
</dbReference>
<organism evidence="9 10">
    <name type="scientific">Cytobacillus oceanisediminis</name>
    <dbReference type="NCBI Taxonomy" id="665099"/>
    <lineage>
        <taxon>Bacteria</taxon>
        <taxon>Bacillati</taxon>
        <taxon>Bacillota</taxon>
        <taxon>Bacilli</taxon>
        <taxon>Bacillales</taxon>
        <taxon>Bacillaceae</taxon>
        <taxon>Cytobacillus</taxon>
    </lineage>
</organism>
<dbReference type="PANTHER" id="PTHR11748">
    <property type="entry name" value="D-LACTATE DEHYDROGENASE"/>
    <property type="match status" value="1"/>
</dbReference>
<dbReference type="InterPro" id="IPR016164">
    <property type="entry name" value="FAD-linked_Oxase-like_C"/>
</dbReference>
<evidence type="ECO:0000256" key="4">
    <source>
        <dbReference type="ARBA" id="ARBA00022827"/>
    </source>
</evidence>
<dbReference type="RefSeq" id="WP_110063419.1">
    <property type="nucleotide sequence ID" value="NZ_QGTW01000001.1"/>
</dbReference>
<keyword evidence="6" id="KW-0560">Oxidoreductase</keyword>
<dbReference type="PANTHER" id="PTHR11748:SF111">
    <property type="entry name" value="D-LACTATE DEHYDROGENASE, MITOCHONDRIAL-RELATED"/>
    <property type="match status" value="1"/>
</dbReference>
<dbReference type="InterPro" id="IPR036318">
    <property type="entry name" value="FAD-bd_PCMH-like_sf"/>
</dbReference>
<accession>A0A2V3A6V1</accession>
<evidence type="ECO:0000313" key="9">
    <source>
        <dbReference type="EMBL" id="PWW32506.1"/>
    </source>
</evidence>
<keyword evidence="3" id="KW-0285">Flavoprotein</keyword>
<dbReference type="Pfam" id="PF02913">
    <property type="entry name" value="FAD-oxidase_C"/>
    <property type="match status" value="1"/>
</dbReference>
<evidence type="ECO:0000256" key="6">
    <source>
        <dbReference type="ARBA" id="ARBA00023002"/>
    </source>
</evidence>
<dbReference type="InterPro" id="IPR016171">
    <property type="entry name" value="Vanillyl_alc_oxidase_C-sub2"/>
</dbReference>
<dbReference type="EMBL" id="QGTW01000001">
    <property type="protein sequence ID" value="PWW32506.1"/>
    <property type="molecule type" value="Genomic_DNA"/>
</dbReference>
<comment type="similarity">
    <text evidence="2">Belongs to the FAD-binding oxidoreductase/transferase type 4 family.</text>
</comment>
<protein>
    <recommendedName>
        <fullName evidence="7">D-lactate dehydrogenase (cytochrome)</fullName>
        <ecNumber evidence="7">1.1.2.4</ecNumber>
    </recommendedName>
</protein>
<keyword evidence="4" id="KW-0274">FAD</keyword>
<dbReference type="FunFam" id="3.30.70.2740:FF:000001">
    <property type="entry name" value="D-lactate dehydrogenase mitochondrial"/>
    <property type="match status" value="1"/>
</dbReference>
<dbReference type="Gene3D" id="3.30.70.2740">
    <property type="match status" value="1"/>
</dbReference>
<name>A0A2V3A6V1_9BACI</name>
<evidence type="ECO:0000256" key="1">
    <source>
        <dbReference type="ARBA" id="ARBA00001974"/>
    </source>
</evidence>
<dbReference type="GO" id="GO:0071949">
    <property type="term" value="F:FAD binding"/>
    <property type="evidence" value="ECO:0007669"/>
    <property type="project" value="InterPro"/>
</dbReference>
<dbReference type="GO" id="GO:0008720">
    <property type="term" value="F:D-lactate dehydrogenase (NAD+) activity"/>
    <property type="evidence" value="ECO:0007669"/>
    <property type="project" value="TreeGrafter"/>
</dbReference>
<evidence type="ECO:0000256" key="3">
    <source>
        <dbReference type="ARBA" id="ARBA00022630"/>
    </source>
</evidence>
<evidence type="ECO:0000256" key="7">
    <source>
        <dbReference type="ARBA" id="ARBA00038897"/>
    </source>
</evidence>
<gene>
    <name evidence="9" type="ORF">DFO73_101771</name>
</gene>
<dbReference type="FunFam" id="1.10.45.10:FF:000001">
    <property type="entry name" value="D-lactate dehydrogenase mitochondrial"/>
    <property type="match status" value="1"/>
</dbReference>